<reference evidence="1" key="2">
    <citation type="journal article" date="2015" name="Data Brief">
        <title>Shoot transcriptome of the giant reed, Arundo donax.</title>
        <authorList>
            <person name="Barrero R.A."/>
            <person name="Guerrero F.D."/>
            <person name="Moolhuijzen P."/>
            <person name="Goolsby J.A."/>
            <person name="Tidwell J."/>
            <person name="Bellgard S.E."/>
            <person name="Bellgard M.I."/>
        </authorList>
    </citation>
    <scope>NUCLEOTIDE SEQUENCE</scope>
    <source>
        <tissue evidence="1">Shoot tissue taken approximately 20 cm above the soil surface</tissue>
    </source>
</reference>
<organism evidence="1">
    <name type="scientific">Arundo donax</name>
    <name type="common">Giant reed</name>
    <name type="synonym">Donax arundinaceus</name>
    <dbReference type="NCBI Taxonomy" id="35708"/>
    <lineage>
        <taxon>Eukaryota</taxon>
        <taxon>Viridiplantae</taxon>
        <taxon>Streptophyta</taxon>
        <taxon>Embryophyta</taxon>
        <taxon>Tracheophyta</taxon>
        <taxon>Spermatophyta</taxon>
        <taxon>Magnoliopsida</taxon>
        <taxon>Liliopsida</taxon>
        <taxon>Poales</taxon>
        <taxon>Poaceae</taxon>
        <taxon>PACMAD clade</taxon>
        <taxon>Arundinoideae</taxon>
        <taxon>Arundineae</taxon>
        <taxon>Arundo</taxon>
    </lineage>
</organism>
<dbReference type="AlphaFoldDB" id="A0A0A9ARX6"/>
<accession>A0A0A9ARX6</accession>
<sequence>MGSSGRSVDLACGGGFRGLKCGFDMWKASARSDGLLGAVGRSGGGHLI</sequence>
<protein>
    <submittedName>
        <fullName evidence="1">Uncharacterized protein</fullName>
    </submittedName>
</protein>
<reference evidence="1" key="1">
    <citation type="submission" date="2014-09" db="EMBL/GenBank/DDBJ databases">
        <authorList>
            <person name="Magalhaes I.L.F."/>
            <person name="Oliveira U."/>
            <person name="Santos F.R."/>
            <person name="Vidigal T.H.D.A."/>
            <person name="Brescovit A.D."/>
            <person name="Santos A.J."/>
        </authorList>
    </citation>
    <scope>NUCLEOTIDE SEQUENCE</scope>
    <source>
        <tissue evidence="1">Shoot tissue taken approximately 20 cm above the soil surface</tissue>
    </source>
</reference>
<name>A0A0A9ARX6_ARUDO</name>
<proteinExistence type="predicted"/>
<evidence type="ECO:0000313" key="1">
    <source>
        <dbReference type="EMBL" id="JAD51635.1"/>
    </source>
</evidence>
<dbReference type="EMBL" id="GBRH01246260">
    <property type="protein sequence ID" value="JAD51635.1"/>
    <property type="molecule type" value="Transcribed_RNA"/>
</dbReference>